<protein>
    <recommendedName>
        <fullName evidence="6">Trafficking protein particle complex subunit 11 domain-containing protein</fullName>
    </recommendedName>
</protein>
<feature type="domain" description="Trafficking protein particle complex subunit 11" evidence="3">
    <location>
        <begin position="350"/>
        <end position="633"/>
    </location>
</feature>
<dbReference type="OrthoDB" id="6278596at2759"/>
<evidence type="ECO:0000256" key="1">
    <source>
        <dbReference type="SAM" id="MobiDB-lite"/>
    </source>
</evidence>
<feature type="region of interest" description="Disordered" evidence="1">
    <location>
        <begin position="910"/>
        <end position="930"/>
    </location>
</feature>
<sequence>MEAYPPEYTAHNYPFVVLSGLTPTPEDQAVSPDGKGPLIRAQLPLVTNERKDELLQDFLKAEGSDNDWSGRSLKVQHSIVGFRFKSVGREYRLPPKKADPPSPQILSRANSFKDDEDAKVPTRWVLHSPLSPLTPTSPLYPDGVIDSLWMTKYQERVPCLYIAFFDFSSDANLNSLNDNQLKSDITDMKAALNKSESRTKLVVVLLSDKTILEAPDIEERLATIRRATGLDPKSGLFFLPPDISRVEVTAFVQTLLSTVQPLCIEYYRDLTKHSRRKKNRGSAPAPTVAPTTASGALGAYGWSIRYDVKMGVFAEFRQEMDAACRHYTSALESLMGPEGTFETTASWSPRWDEARIIADMMAFRIIRCLLWSQMGTTATQSWVNYRDRMRELVDRRGKGSTNYGWEAWESRWAKLMAQLIQRAEIQALSMADSIDLTVSSAAAREFGNPVYMNPEKSIPINEKVLPWHHLHHPGYWMRLSARSAKRRKRYALDMPEEDRTPPGQSPASAVAHRSNTYDIYLCPEPHEEYPIGADNEGFDHTKDIVARLQSASDAFKERSQTRFSERTQLEIGRELLRKGAFQEATNLLKTLWERSAWRKERWWMPLFELTRTLNECAQRAGDIAVLASTVFELHSPHLRLFRDMKLDLMNCGQSLKAKPDGEKPSVQLTAGAVVSFIMPGFAFSSGDGYVGQTTLAQLRVVSDAHPNTAPISFSKIRAQFKPDRYQLELTHSPTEEPSSSSTEAKNKTTTFLDVSENKAGTASDDGNVLYSSISDLTFGPGSCKVWLLGMDVKDPGELELQYLEFEIDNECYKLTVQVEPGHFARPYLWHISDDNGPRDKRIGKEAPWIAEIKPKPPKLDVSILNLDRAIHTDETVNLDFKITNFEGEDVTATLDVRLLSKLDPPEISWLHEEESTESDTPNTATTDTRTMTLPKLTPEESITKTASFKSTSTPSELVLETKLHYTLPSEPDVPLSKIFTASLNLTSAFEANYDFSPRIHPDPWPSYFSIDTPTPGLLQRWSLTTHMASFASETLHVHSLAVEMDKVPKGLTHHLAALPTTDSFPIAPGTMHTAEFLLDTTRPPTKEHRPMTLSARLFITWSRTPTSATVTSSLPISALVLPPLEPRVIATAAHSNLTPSTPLTQLTLTLENPSQHPLTFDISAPSSEALAFSGPKTQGVTLLPYSRVEVSFRLLPLVKGAHVVFGVMVKDRYFVREVPVLTGEGLSAVEGGGLRCPILMYLWLVLRNARPVSRSEVMTVVDMGHGETYLDG</sequence>
<organism evidence="4 5">
    <name type="scientific">Microthyrium microscopicum</name>
    <dbReference type="NCBI Taxonomy" id="703497"/>
    <lineage>
        <taxon>Eukaryota</taxon>
        <taxon>Fungi</taxon>
        <taxon>Dikarya</taxon>
        <taxon>Ascomycota</taxon>
        <taxon>Pezizomycotina</taxon>
        <taxon>Dothideomycetes</taxon>
        <taxon>Dothideomycetes incertae sedis</taxon>
        <taxon>Microthyriales</taxon>
        <taxon>Microthyriaceae</taxon>
        <taxon>Microthyrium</taxon>
    </lineage>
</organism>
<reference evidence="4" key="1">
    <citation type="journal article" date="2020" name="Stud. Mycol.">
        <title>101 Dothideomycetes genomes: a test case for predicting lifestyles and emergence of pathogens.</title>
        <authorList>
            <person name="Haridas S."/>
            <person name="Albert R."/>
            <person name="Binder M."/>
            <person name="Bloem J."/>
            <person name="Labutti K."/>
            <person name="Salamov A."/>
            <person name="Andreopoulos B."/>
            <person name="Baker S."/>
            <person name="Barry K."/>
            <person name="Bills G."/>
            <person name="Bluhm B."/>
            <person name="Cannon C."/>
            <person name="Castanera R."/>
            <person name="Culley D."/>
            <person name="Daum C."/>
            <person name="Ezra D."/>
            <person name="Gonzalez J."/>
            <person name="Henrissat B."/>
            <person name="Kuo A."/>
            <person name="Liang C."/>
            <person name="Lipzen A."/>
            <person name="Lutzoni F."/>
            <person name="Magnuson J."/>
            <person name="Mondo S."/>
            <person name="Nolan M."/>
            <person name="Ohm R."/>
            <person name="Pangilinan J."/>
            <person name="Park H.-J."/>
            <person name="Ramirez L."/>
            <person name="Alfaro M."/>
            <person name="Sun H."/>
            <person name="Tritt A."/>
            <person name="Yoshinaga Y."/>
            <person name="Zwiers L.-H."/>
            <person name="Turgeon B."/>
            <person name="Goodwin S."/>
            <person name="Spatafora J."/>
            <person name="Crous P."/>
            <person name="Grigoriev I."/>
        </authorList>
    </citation>
    <scope>NUCLEOTIDE SEQUENCE</scope>
    <source>
        <strain evidence="4">CBS 115976</strain>
    </source>
</reference>
<evidence type="ECO:0008006" key="6">
    <source>
        <dbReference type="Google" id="ProtNLM"/>
    </source>
</evidence>
<dbReference type="InterPro" id="IPR012880">
    <property type="entry name" value="Gryzun"/>
</dbReference>
<dbReference type="PANTHER" id="PTHR14374">
    <property type="entry name" value="FOIE GRAS"/>
    <property type="match status" value="1"/>
</dbReference>
<evidence type="ECO:0000313" key="5">
    <source>
        <dbReference type="Proteomes" id="UP000799302"/>
    </source>
</evidence>
<gene>
    <name evidence="4" type="ORF">BT63DRAFT_441300</name>
</gene>
<evidence type="ECO:0000313" key="4">
    <source>
        <dbReference type="EMBL" id="KAF2667716.1"/>
    </source>
</evidence>
<evidence type="ECO:0000259" key="2">
    <source>
        <dbReference type="Pfam" id="PF07919"/>
    </source>
</evidence>
<dbReference type="Pfam" id="PF07919">
    <property type="entry name" value="Gryzun"/>
    <property type="match status" value="1"/>
</dbReference>
<keyword evidence="5" id="KW-1185">Reference proteome</keyword>
<dbReference type="AlphaFoldDB" id="A0A6A6U7V1"/>
<dbReference type="InterPro" id="IPR021773">
    <property type="entry name" value="TPC11"/>
</dbReference>
<dbReference type="PANTHER" id="PTHR14374:SF0">
    <property type="entry name" value="TRAFFICKING PROTEIN PARTICLE COMPLEX SUBUNIT 11"/>
    <property type="match status" value="1"/>
</dbReference>
<dbReference type="Proteomes" id="UP000799302">
    <property type="component" value="Unassembled WGS sequence"/>
</dbReference>
<feature type="domain" description="Gryzun putative trafficking through Golgi" evidence="2">
    <location>
        <begin position="666"/>
        <end position="1228"/>
    </location>
</feature>
<accession>A0A6A6U7V1</accession>
<feature type="region of interest" description="Disordered" evidence="1">
    <location>
        <begin position="730"/>
        <end position="750"/>
    </location>
</feature>
<name>A0A6A6U7V1_9PEZI</name>
<proteinExistence type="predicted"/>
<dbReference type="EMBL" id="MU004237">
    <property type="protein sequence ID" value="KAF2667716.1"/>
    <property type="molecule type" value="Genomic_DNA"/>
</dbReference>
<feature type="compositionally biased region" description="Low complexity" evidence="1">
    <location>
        <begin position="918"/>
        <end position="930"/>
    </location>
</feature>
<dbReference type="Pfam" id="PF11817">
    <property type="entry name" value="Foie-gras_1"/>
    <property type="match status" value="1"/>
</dbReference>
<evidence type="ECO:0000259" key="3">
    <source>
        <dbReference type="Pfam" id="PF11817"/>
    </source>
</evidence>